<dbReference type="GO" id="GO:0045333">
    <property type="term" value="P:cellular respiration"/>
    <property type="evidence" value="ECO:0007669"/>
    <property type="project" value="TreeGrafter"/>
</dbReference>
<comment type="cofactor">
    <cofactor evidence="1">
        <name>FMN</name>
        <dbReference type="ChEBI" id="CHEBI:58210"/>
    </cofactor>
</comment>
<dbReference type="InterPro" id="IPR037225">
    <property type="entry name" value="Nuo51_FMN-bd_sf"/>
</dbReference>
<dbReference type="AlphaFoldDB" id="A0AAQ3QU04"/>
<dbReference type="PANTHER" id="PTHR11780:SF10">
    <property type="entry name" value="NADH DEHYDROGENASE [UBIQUINONE] FLAVOPROTEIN 1, MITOCHONDRIAL"/>
    <property type="match status" value="1"/>
</dbReference>
<protein>
    <submittedName>
        <fullName evidence="11">NADH-quinone oxidoreductase subunit NuoF</fullName>
    </submittedName>
</protein>
<dbReference type="InterPro" id="IPR037207">
    <property type="entry name" value="Nuop51_4Fe4S-bd_sf"/>
</dbReference>
<reference evidence="11 12" key="1">
    <citation type="submission" date="2023-10" db="EMBL/GenBank/DDBJ databases">
        <title>Rubellicoccus peritrichatus gen. nov., sp. nov., isolated from an algae of coral reef tank.</title>
        <authorList>
            <person name="Luo J."/>
        </authorList>
    </citation>
    <scope>NUCLEOTIDE SEQUENCE [LARGE SCALE GENOMIC DNA]</scope>
    <source>
        <strain evidence="11 12">CR14</strain>
    </source>
</reference>
<dbReference type="Gene3D" id="1.20.1440.230">
    <property type="entry name" value="NADH-ubiquinone oxidoreductase 51kDa subunit, iron-sulphur binding domain"/>
    <property type="match status" value="1"/>
</dbReference>
<evidence type="ECO:0000256" key="2">
    <source>
        <dbReference type="ARBA" id="ARBA00001966"/>
    </source>
</evidence>
<evidence type="ECO:0000256" key="1">
    <source>
        <dbReference type="ARBA" id="ARBA00001917"/>
    </source>
</evidence>
<name>A0AAQ3QU04_9BACT</name>
<evidence type="ECO:0000259" key="10">
    <source>
        <dbReference type="SMART" id="SM00928"/>
    </source>
</evidence>
<dbReference type="FunFam" id="3.40.50.11540:FF:000001">
    <property type="entry name" value="NADH dehydrogenase [ubiquinone] flavoprotein 1, mitochondrial"/>
    <property type="match status" value="1"/>
</dbReference>
<dbReference type="Gene3D" id="3.10.20.600">
    <property type="match status" value="1"/>
</dbReference>
<dbReference type="SUPFAM" id="SSF140490">
    <property type="entry name" value="Nqo1C-terminal domain-like"/>
    <property type="match status" value="1"/>
</dbReference>
<comment type="similarity">
    <text evidence="3">Belongs to the complex I 51 kDa subunit family.</text>
</comment>
<sequence>MIQKKPPEEFRLIYKNVDVDGYTIDIDCYRKHDGYKILEKAIKEKPEDLRQEVLNSGVRGRGGAGFPTGMKWKFVDRKSGKPIYVVCNADESEPGTYKDRQIIYKDPHQLIEGIMISAFANNAAQAFIYIRGEFINGARILERAIDEARKAGFVGKNICGSEYSCEIAICRGAGAYICGEETGLIESLEGKRGYPRIKPPYFPAVLGLYQCPTIVNNVETFCHVKHVIDRGGEEYAKIGIKGDSGTHIWGVSGHVQRPGYYELEAGSCTFGDLLYGLCGGPLPGRKFKALIPGGSSTKILRFGERFEGKLPDGTPFDWAVEDIPLDANSIGLCGTFLGTGGSIVMDDSTDMLEALANLNAFYGHESCGQCTPCREGSLWLQKMTGRMCSGSAREEDVPLLKDIADQVAGRTICAHGEAVAWPVQSAVPKFKDEYLEKIKNQASGQRFNPAGYPLI</sequence>
<organism evidence="11 12">
    <name type="scientific">Rubellicoccus peritrichatus</name>
    <dbReference type="NCBI Taxonomy" id="3080537"/>
    <lineage>
        <taxon>Bacteria</taxon>
        <taxon>Pseudomonadati</taxon>
        <taxon>Verrucomicrobiota</taxon>
        <taxon>Opitutia</taxon>
        <taxon>Puniceicoccales</taxon>
        <taxon>Cerasicoccaceae</taxon>
        <taxon>Rubellicoccus</taxon>
    </lineage>
</organism>
<evidence type="ECO:0000256" key="5">
    <source>
        <dbReference type="ARBA" id="ARBA00022630"/>
    </source>
</evidence>
<dbReference type="GO" id="GO:0008137">
    <property type="term" value="F:NADH dehydrogenase (ubiquinone) activity"/>
    <property type="evidence" value="ECO:0007669"/>
    <property type="project" value="InterPro"/>
</dbReference>
<dbReference type="InterPro" id="IPR019554">
    <property type="entry name" value="Soluble_ligand-bd"/>
</dbReference>
<keyword evidence="6" id="KW-0288">FMN</keyword>
<keyword evidence="12" id="KW-1185">Reference proteome</keyword>
<dbReference type="GO" id="GO:0051539">
    <property type="term" value="F:4 iron, 4 sulfur cluster binding"/>
    <property type="evidence" value="ECO:0007669"/>
    <property type="project" value="UniProtKB-KW"/>
</dbReference>
<dbReference type="EMBL" id="CP136920">
    <property type="protein sequence ID" value="WOO39480.1"/>
    <property type="molecule type" value="Genomic_DNA"/>
</dbReference>
<evidence type="ECO:0000256" key="3">
    <source>
        <dbReference type="ARBA" id="ARBA00007523"/>
    </source>
</evidence>
<dbReference type="GO" id="GO:0010181">
    <property type="term" value="F:FMN binding"/>
    <property type="evidence" value="ECO:0007669"/>
    <property type="project" value="InterPro"/>
</dbReference>
<dbReference type="PANTHER" id="PTHR11780">
    <property type="entry name" value="NADH-UBIQUINONE OXIDOREDUCTASE FLAVOPROTEIN 1 NDUFV1"/>
    <property type="match status" value="1"/>
</dbReference>
<dbReference type="GO" id="GO:0046872">
    <property type="term" value="F:metal ion binding"/>
    <property type="evidence" value="ECO:0007669"/>
    <property type="project" value="UniProtKB-KW"/>
</dbReference>
<dbReference type="InterPro" id="IPR011538">
    <property type="entry name" value="Nuo51_FMN-bd"/>
</dbReference>
<dbReference type="Gene3D" id="3.40.50.11540">
    <property type="entry name" value="NADH-ubiquinone oxidoreductase 51kDa subunit"/>
    <property type="match status" value="1"/>
</dbReference>
<dbReference type="Pfam" id="PF10531">
    <property type="entry name" value="SLBB"/>
    <property type="match status" value="1"/>
</dbReference>
<dbReference type="GO" id="GO:0003954">
    <property type="term" value="F:NADH dehydrogenase activity"/>
    <property type="evidence" value="ECO:0007669"/>
    <property type="project" value="TreeGrafter"/>
</dbReference>
<evidence type="ECO:0000256" key="6">
    <source>
        <dbReference type="ARBA" id="ARBA00022643"/>
    </source>
</evidence>
<gene>
    <name evidence="11" type="primary">nuoF</name>
    <name evidence="11" type="ORF">RZN69_12720</name>
</gene>
<dbReference type="RefSeq" id="WP_317831391.1">
    <property type="nucleotide sequence ID" value="NZ_CP136920.1"/>
</dbReference>
<evidence type="ECO:0000256" key="4">
    <source>
        <dbReference type="ARBA" id="ARBA00022485"/>
    </source>
</evidence>
<dbReference type="NCBIfam" id="NF010120">
    <property type="entry name" value="PRK13596.1"/>
    <property type="match status" value="1"/>
</dbReference>
<evidence type="ECO:0000256" key="9">
    <source>
        <dbReference type="ARBA" id="ARBA00023014"/>
    </source>
</evidence>
<evidence type="ECO:0000256" key="8">
    <source>
        <dbReference type="ARBA" id="ARBA00023004"/>
    </source>
</evidence>
<dbReference type="SUPFAM" id="SSF142984">
    <property type="entry name" value="Nqo1 middle domain-like"/>
    <property type="match status" value="1"/>
</dbReference>
<feature type="domain" description="NADH-ubiquinone oxidoreductase 51kDa subunit iron-sulphur binding" evidence="10">
    <location>
        <begin position="352"/>
        <end position="397"/>
    </location>
</feature>
<keyword evidence="4" id="KW-0004">4Fe-4S</keyword>
<accession>A0AAQ3QU04</accession>
<dbReference type="InterPro" id="IPR050837">
    <property type="entry name" value="ComplexI_51kDa_subunit"/>
</dbReference>
<evidence type="ECO:0000313" key="11">
    <source>
        <dbReference type="EMBL" id="WOO39480.1"/>
    </source>
</evidence>
<keyword evidence="8" id="KW-0408">Iron</keyword>
<evidence type="ECO:0000313" key="12">
    <source>
        <dbReference type="Proteomes" id="UP001304300"/>
    </source>
</evidence>
<dbReference type="Pfam" id="PF10589">
    <property type="entry name" value="NADH_4Fe-4S"/>
    <property type="match status" value="1"/>
</dbReference>
<comment type="cofactor">
    <cofactor evidence="2">
        <name>[4Fe-4S] cluster</name>
        <dbReference type="ChEBI" id="CHEBI:49883"/>
    </cofactor>
</comment>
<keyword evidence="9" id="KW-0411">Iron-sulfur</keyword>
<keyword evidence="5" id="KW-0285">Flavoprotein</keyword>
<dbReference type="Proteomes" id="UP001304300">
    <property type="component" value="Chromosome"/>
</dbReference>
<dbReference type="Pfam" id="PF01512">
    <property type="entry name" value="Complex1_51K"/>
    <property type="match status" value="1"/>
</dbReference>
<proteinExistence type="inferred from homology"/>
<dbReference type="SUPFAM" id="SSF142019">
    <property type="entry name" value="Nqo1 FMN-binding domain-like"/>
    <property type="match status" value="1"/>
</dbReference>
<dbReference type="Gene3D" id="6.10.250.1450">
    <property type="match status" value="1"/>
</dbReference>
<evidence type="ECO:0000256" key="7">
    <source>
        <dbReference type="ARBA" id="ARBA00022723"/>
    </source>
</evidence>
<dbReference type="PROSITE" id="PS00645">
    <property type="entry name" value="COMPLEX1_51K_2"/>
    <property type="match status" value="1"/>
</dbReference>
<dbReference type="InterPro" id="IPR019575">
    <property type="entry name" value="Nuop51_4Fe4S-bd"/>
</dbReference>
<dbReference type="SMART" id="SM00928">
    <property type="entry name" value="NADH_4Fe-4S"/>
    <property type="match status" value="1"/>
</dbReference>
<dbReference type="FunFam" id="1.20.1440.230:FF:000001">
    <property type="entry name" value="Mitochondrial NADH dehydrogenase flavoprotein 1"/>
    <property type="match status" value="1"/>
</dbReference>
<dbReference type="KEGG" id="puo:RZN69_12720"/>
<keyword evidence="7" id="KW-0479">Metal-binding</keyword>
<dbReference type="InterPro" id="IPR001949">
    <property type="entry name" value="NADH-UbQ_OxRdtase_51kDa_CS"/>
</dbReference>